<evidence type="ECO:0000313" key="1">
    <source>
        <dbReference type="EMBL" id="PRP87569.1"/>
    </source>
</evidence>
<proteinExistence type="predicted"/>
<reference evidence="1 2" key="1">
    <citation type="journal article" date="2018" name="Genome Biol. Evol.">
        <title>Multiple Roots of Fruiting Body Formation in Amoebozoa.</title>
        <authorList>
            <person name="Hillmann F."/>
            <person name="Forbes G."/>
            <person name="Novohradska S."/>
            <person name="Ferling I."/>
            <person name="Riege K."/>
            <person name="Groth M."/>
            <person name="Westermann M."/>
            <person name="Marz M."/>
            <person name="Spaller T."/>
            <person name="Winckler T."/>
            <person name="Schaap P."/>
            <person name="Glockner G."/>
        </authorList>
    </citation>
    <scope>NUCLEOTIDE SEQUENCE [LARGE SCALE GENOMIC DNA]</scope>
    <source>
        <strain evidence="1 2">Jena</strain>
    </source>
</reference>
<name>A0A2P6NUC8_9EUKA</name>
<dbReference type="EMBL" id="MDYQ01000019">
    <property type="protein sequence ID" value="PRP87569.1"/>
    <property type="molecule type" value="Genomic_DNA"/>
</dbReference>
<organism evidence="1 2">
    <name type="scientific">Planoprotostelium fungivorum</name>
    <dbReference type="NCBI Taxonomy" id="1890364"/>
    <lineage>
        <taxon>Eukaryota</taxon>
        <taxon>Amoebozoa</taxon>
        <taxon>Evosea</taxon>
        <taxon>Variosea</taxon>
        <taxon>Cavosteliida</taxon>
        <taxon>Cavosteliaceae</taxon>
        <taxon>Planoprotostelium</taxon>
    </lineage>
</organism>
<protein>
    <submittedName>
        <fullName evidence="1">Uncharacterized protein</fullName>
    </submittedName>
</protein>
<dbReference type="Proteomes" id="UP000241769">
    <property type="component" value="Unassembled WGS sequence"/>
</dbReference>
<sequence>MERMFPPDRRDMQMRSPNINSPELEEAFQHANLLQQALPSIVNTHSPSIGGHNGNYHNGTKSANTAHTRVKVQLNISVRPCGRCKSKGIECVERVSFNNKRRRDEHVHSPASDPILQLGEEMDNLFSLLTPNNPFIQNQFRQNTNNMMEGTNFNPDKEVEVREPPSLCLFNAAYFRNVSKPQSETVKKWYTEKAERLRTWLTPQQKENMVQEYDRQLSALKTGSDESEYPELICGFGGYILHANGAFLADTRYIQSNQEMNVNHFLSPCTLSKVRQKVSIAIMTSIKRLTLADACVKCMNTPYYLIGVLCITIKRDVFDIPHLFHIHFAAIGTVPDEVILNEECKGQGLDDIRGQPINEEQLLTADMHSYEPYSSSSDNG</sequence>
<accession>A0A2P6NUC8</accession>
<gene>
    <name evidence="1" type="ORF">PROFUN_04596</name>
</gene>
<keyword evidence="2" id="KW-1185">Reference proteome</keyword>
<comment type="caution">
    <text evidence="1">The sequence shown here is derived from an EMBL/GenBank/DDBJ whole genome shotgun (WGS) entry which is preliminary data.</text>
</comment>
<evidence type="ECO:0000313" key="2">
    <source>
        <dbReference type="Proteomes" id="UP000241769"/>
    </source>
</evidence>
<dbReference type="InParanoid" id="A0A2P6NUC8"/>
<dbReference type="AlphaFoldDB" id="A0A2P6NUC8"/>